<organism evidence="4 5">
    <name type="scientific">Legionella hackeliae</name>
    <dbReference type="NCBI Taxonomy" id="449"/>
    <lineage>
        <taxon>Bacteria</taxon>
        <taxon>Pseudomonadati</taxon>
        <taxon>Pseudomonadota</taxon>
        <taxon>Gammaproteobacteria</taxon>
        <taxon>Legionellales</taxon>
        <taxon>Legionellaceae</taxon>
        <taxon>Legionella</taxon>
    </lineage>
</organism>
<name>A0A0A8UUW3_LEGHA</name>
<dbReference type="Proteomes" id="UP000032803">
    <property type="component" value="Chromosome I"/>
</dbReference>
<dbReference type="SMART" id="SM00062">
    <property type="entry name" value="PBPb"/>
    <property type="match status" value="1"/>
</dbReference>
<reference evidence="5" key="1">
    <citation type="submission" date="2014-09" db="EMBL/GenBank/DDBJ databases">
        <authorList>
            <person name="Gomez-Valero L."/>
        </authorList>
    </citation>
    <scope>NUCLEOTIDE SEQUENCE [LARGE SCALE GENOMIC DNA]</scope>
    <source>
        <strain evidence="5">ATCC35250</strain>
    </source>
</reference>
<dbReference type="Gene3D" id="3.40.190.10">
    <property type="entry name" value="Periplasmic binding protein-like II"/>
    <property type="match status" value="2"/>
</dbReference>
<evidence type="ECO:0000313" key="5">
    <source>
        <dbReference type="Proteomes" id="UP000032803"/>
    </source>
</evidence>
<feature type="domain" description="Solute-binding protein family 3/N-terminal" evidence="3">
    <location>
        <begin position="25"/>
        <end position="242"/>
    </location>
</feature>
<keyword evidence="5" id="KW-1185">Reference proteome</keyword>
<dbReference type="InterPro" id="IPR001638">
    <property type="entry name" value="Solute-binding_3/MltF_N"/>
</dbReference>
<keyword evidence="2" id="KW-0732">Signal</keyword>
<dbReference type="OrthoDB" id="5650375at2"/>
<evidence type="ECO:0000256" key="1">
    <source>
        <dbReference type="ARBA" id="ARBA00010333"/>
    </source>
</evidence>
<dbReference type="KEGG" id="lha:LHA_1533"/>
<dbReference type="HOGENOM" id="CLU_019602_18_0_6"/>
<evidence type="ECO:0000313" key="4">
    <source>
        <dbReference type="EMBL" id="CEK10574.1"/>
    </source>
</evidence>
<dbReference type="EMBL" id="LN681225">
    <property type="protein sequence ID" value="CEK10574.1"/>
    <property type="molecule type" value="Genomic_DNA"/>
</dbReference>
<dbReference type="SUPFAM" id="SSF53850">
    <property type="entry name" value="Periplasmic binding protein-like II"/>
    <property type="match status" value="1"/>
</dbReference>
<comment type="similarity">
    <text evidence="1">Belongs to the bacterial solute-binding protein 3 family.</text>
</comment>
<accession>A0A0A8UUW3</accession>
<dbReference type="PATRIC" id="fig|449.7.peg.754"/>
<dbReference type="AlphaFoldDB" id="A0A0A8UUW3"/>
<sequence>MNSKKFIVFFFTLSYLFFLPKIHATINVGIPYYNPPFVLNQDEGFDIAIMRTICTRLKENCVFYPMLFHKLYAALDKGEIDIAVGGITISEARKTHYLFSLPYMASNGKFLTLKNTTIQTTDDLATKKVGALRGSDYEEFLANTYGLKFQIVPYSAATSMMDALNRGDIDAVFLDDVAVNFWCMQSDGLFTSLGDREIIGSGFAIMTTPQNSAIIQSINKILMQMESDGTYKSIYNSYFSNYQ</sequence>
<evidence type="ECO:0000259" key="3">
    <source>
        <dbReference type="SMART" id="SM00062"/>
    </source>
</evidence>
<dbReference type="RefSeq" id="WP_045105924.1">
    <property type="nucleotide sequence ID" value="NZ_LN681225.1"/>
</dbReference>
<dbReference type="STRING" id="449.LHA_1533"/>
<dbReference type="PANTHER" id="PTHR35936">
    <property type="entry name" value="MEMBRANE-BOUND LYTIC MUREIN TRANSGLYCOSYLASE F"/>
    <property type="match status" value="1"/>
</dbReference>
<protein>
    <recommendedName>
        <fullName evidence="3">Solute-binding protein family 3/N-terminal domain-containing protein</fullName>
    </recommendedName>
</protein>
<gene>
    <name evidence="4" type="ORF">LHA_1533</name>
</gene>
<proteinExistence type="inferred from homology"/>
<dbReference type="PANTHER" id="PTHR35936:SF19">
    <property type="entry name" value="AMINO-ACID-BINDING PROTEIN YXEM-RELATED"/>
    <property type="match status" value="1"/>
</dbReference>
<evidence type="ECO:0000256" key="2">
    <source>
        <dbReference type="ARBA" id="ARBA00022729"/>
    </source>
</evidence>
<dbReference type="Pfam" id="PF00497">
    <property type="entry name" value="SBP_bac_3"/>
    <property type="match status" value="1"/>
</dbReference>